<dbReference type="Gene3D" id="3.30.420.40">
    <property type="match status" value="2"/>
</dbReference>
<organism evidence="13 14">
    <name type="scientific">Phyllobacterium myrsinacearum</name>
    <dbReference type="NCBI Taxonomy" id="28101"/>
    <lineage>
        <taxon>Bacteria</taxon>
        <taxon>Pseudomonadati</taxon>
        <taxon>Pseudomonadota</taxon>
        <taxon>Alphaproteobacteria</taxon>
        <taxon>Hyphomicrobiales</taxon>
        <taxon>Phyllobacteriaceae</taxon>
        <taxon>Phyllobacterium</taxon>
    </lineage>
</organism>
<name>A0A2S9JP55_9HYPH</name>
<dbReference type="InterPro" id="IPR043129">
    <property type="entry name" value="ATPase_NBD"/>
</dbReference>
<dbReference type="GO" id="GO:0019262">
    <property type="term" value="P:N-acetylneuraminate catabolic process"/>
    <property type="evidence" value="ECO:0007669"/>
    <property type="project" value="UniProtKB-UniRule"/>
</dbReference>
<comment type="similarity">
    <text evidence="10">In the N-terminal section; belongs to the NanE family.</text>
</comment>
<keyword evidence="6 12" id="KW-0119">Carbohydrate metabolism</keyword>
<evidence type="ECO:0000313" key="14">
    <source>
        <dbReference type="Proteomes" id="UP000238563"/>
    </source>
</evidence>
<comment type="catalytic activity">
    <reaction evidence="7">
        <text>an N-acyl-D-mannosamine + ATP = an N-acyl-D-mannosamine 6-phosphate + ADP + H(+)</text>
        <dbReference type="Rhea" id="RHEA:23832"/>
        <dbReference type="ChEBI" id="CHEBI:15378"/>
        <dbReference type="ChEBI" id="CHEBI:16062"/>
        <dbReference type="ChEBI" id="CHEBI:30616"/>
        <dbReference type="ChEBI" id="CHEBI:57666"/>
        <dbReference type="ChEBI" id="CHEBI:456216"/>
        <dbReference type="EC" id="2.7.1.60"/>
    </reaction>
</comment>
<keyword evidence="4 13" id="KW-0808">Transferase</keyword>
<evidence type="ECO:0000256" key="6">
    <source>
        <dbReference type="ARBA" id="ARBA00023277"/>
    </source>
</evidence>
<dbReference type="UniPathway" id="UPA00629">
    <property type="reaction ID" value="UER00682"/>
</dbReference>
<evidence type="ECO:0000256" key="3">
    <source>
        <dbReference type="ARBA" id="ARBA00005081"/>
    </source>
</evidence>
<comment type="similarity">
    <text evidence="12">Belongs to the NanE family.</text>
</comment>
<comment type="pathway">
    <text evidence="3 12">Amino-sugar metabolism; N-acetylneuraminate degradation; D-fructose 6-phosphate from N-acetylneuraminate: step 3/5.</text>
</comment>
<reference evidence="13 14" key="1">
    <citation type="submission" date="2018-02" db="EMBL/GenBank/DDBJ databases">
        <title>The draft genome of Phyllobacterium myrsinacearum DSM5892.</title>
        <authorList>
            <person name="Li L."/>
            <person name="Liu L."/>
            <person name="Zhang X."/>
            <person name="Wang T."/>
        </authorList>
    </citation>
    <scope>NUCLEOTIDE SEQUENCE [LARGE SCALE GENOMIC DNA]</scope>
    <source>
        <strain evidence="13 14">DSM 5892</strain>
    </source>
</reference>
<dbReference type="InterPro" id="IPR007260">
    <property type="entry name" value="NanE"/>
</dbReference>
<comment type="function">
    <text evidence="2 12">Converts N-acetylmannosamine-6-phosphate (ManNAc-6-P) to N-acetylglucosamine-6-phosphate (GlcNAc-6-P).</text>
</comment>
<dbReference type="RefSeq" id="WP_105733191.1">
    <property type="nucleotide sequence ID" value="NZ_PVBT01000002.1"/>
</dbReference>
<comment type="similarity">
    <text evidence="11">In the C-terminal section; belongs to the ROK (NagC/XylR) family. NanK subfamily.</text>
</comment>
<dbReference type="PANTHER" id="PTHR36204:SF1">
    <property type="entry name" value="N-ACETYLMANNOSAMINE-6-PHOSPHATE 2-EPIMERASE-RELATED"/>
    <property type="match status" value="1"/>
</dbReference>
<dbReference type="Pfam" id="PF04131">
    <property type="entry name" value="NanE"/>
    <property type="match status" value="1"/>
</dbReference>
<dbReference type="InterPro" id="IPR011060">
    <property type="entry name" value="RibuloseP-bd_barrel"/>
</dbReference>
<dbReference type="HAMAP" id="MF_01235">
    <property type="entry name" value="ManNAc6P_epimer"/>
    <property type="match status" value="1"/>
</dbReference>
<evidence type="ECO:0000256" key="2">
    <source>
        <dbReference type="ARBA" id="ARBA00002147"/>
    </source>
</evidence>
<evidence type="ECO:0000313" key="13">
    <source>
        <dbReference type="EMBL" id="PRD54961.1"/>
    </source>
</evidence>
<evidence type="ECO:0000256" key="8">
    <source>
        <dbReference type="ARBA" id="ARBA00053450"/>
    </source>
</evidence>
<protein>
    <recommendedName>
        <fullName evidence="12">Putative N-acetylmannosamine-6-phosphate 2-epimerase</fullName>
        <ecNumber evidence="12">5.1.3.9</ecNumber>
    </recommendedName>
    <alternativeName>
        <fullName evidence="12">ManNAc-6-P epimerase</fullName>
    </alternativeName>
</protein>
<sequence length="510" mass="52248">MKSKDSGNSSTKLKNTLKNALIVSCQPVSGGAMDDSPYVVGFALAALSAGAAALRIESARYVAAVRAATGAPIIGLIKRDLDESPVRITPFLDDVAALAQAGADVIAFDATDRVRPVTVEALTQAIRAAGKLSMADCSCIDDARRALATGADFVGTTMSGYTGGPEPVDPDISLIAELRQLTPNVIAEGRIRTIEQAQAAARAGASCVVVGSAITRTEHITAWFRDALNEAYEPAPVVLAVDLGGTKTMASLVQGGEVLDTVVLATDRSGSPEGWLAAIADATTVWHGRYTAAGIAVTGAVRNGMWRAMNKATLGIEGEFPLVACATELLGVPVVAANDAQAAAWGEFKATSDGSDLVFMTVSTGLGGGIVSGGRLLQGVAGHFGQMWGPSGDNVPLESRICGPWIAAEAKRQGHECEPREVFSAADAGDAWAVAIIGGVARRFARLCCDIQLAIDPARIVIGGGVGLAPGFLDKVKAEILAIGPSAMPELRAATLGPRAGIVGIADLAL</sequence>
<dbReference type="EMBL" id="PVBT01000002">
    <property type="protein sequence ID" value="PRD54961.1"/>
    <property type="molecule type" value="Genomic_DNA"/>
</dbReference>
<evidence type="ECO:0000256" key="11">
    <source>
        <dbReference type="ARBA" id="ARBA00061385"/>
    </source>
</evidence>
<dbReference type="AlphaFoldDB" id="A0A2S9JP55"/>
<dbReference type="Gene3D" id="3.20.20.70">
    <property type="entry name" value="Aldolase class I"/>
    <property type="match status" value="1"/>
</dbReference>
<comment type="catalytic activity">
    <reaction evidence="1 12">
        <text>an N-acyl-D-glucosamine 6-phosphate = an N-acyl-D-mannosamine 6-phosphate</text>
        <dbReference type="Rhea" id="RHEA:23932"/>
        <dbReference type="ChEBI" id="CHEBI:57599"/>
        <dbReference type="ChEBI" id="CHEBI:57666"/>
        <dbReference type="EC" id="5.1.3.9"/>
    </reaction>
</comment>
<dbReference type="NCBIfam" id="NF002231">
    <property type="entry name" value="PRK01130.1"/>
    <property type="match status" value="1"/>
</dbReference>
<gene>
    <name evidence="12" type="primary">nanE</name>
    <name evidence="13" type="ORF">C5750_07095</name>
</gene>
<comment type="function">
    <text evidence="8">Catalyzes the phosphorylation of N-acetylmannosamine (ManNAc) to ManNAc-6-P.</text>
</comment>
<keyword evidence="5 12" id="KW-0413">Isomerase</keyword>
<accession>A0A2S9JP55</accession>
<dbReference type="GO" id="GO:0009384">
    <property type="term" value="F:N-acylmannosamine kinase activity"/>
    <property type="evidence" value="ECO:0007669"/>
    <property type="project" value="UniProtKB-EC"/>
</dbReference>
<evidence type="ECO:0000256" key="1">
    <source>
        <dbReference type="ARBA" id="ARBA00000056"/>
    </source>
</evidence>
<evidence type="ECO:0000256" key="12">
    <source>
        <dbReference type="HAMAP-Rule" id="MF_01235"/>
    </source>
</evidence>
<dbReference type="PANTHER" id="PTHR36204">
    <property type="entry name" value="N-ACETYLMANNOSAMINE-6-PHOSPHATE 2-EPIMERASE-RELATED"/>
    <property type="match status" value="1"/>
</dbReference>
<proteinExistence type="inferred from homology"/>
<dbReference type="InterPro" id="IPR013785">
    <property type="entry name" value="Aldolase_TIM"/>
</dbReference>
<evidence type="ECO:0000256" key="4">
    <source>
        <dbReference type="ARBA" id="ARBA00022777"/>
    </source>
</evidence>
<evidence type="ECO:0000256" key="10">
    <source>
        <dbReference type="ARBA" id="ARBA00061354"/>
    </source>
</evidence>
<dbReference type="OrthoDB" id="9810372at2"/>
<dbReference type="EC" id="5.1.3.9" evidence="12"/>
<dbReference type="SUPFAM" id="SSF53067">
    <property type="entry name" value="Actin-like ATPase domain"/>
    <property type="match status" value="1"/>
</dbReference>
<dbReference type="GO" id="GO:0047465">
    <property type="term" value="F:N-acylglucosamine-6-phosphate 2-epimerase activity"/>
    <property type="evidence" value="ECO:0007669"/>
    <property type="project" value="UniProtKB-EC"/>
</dbReference>
<evidence type="ECO:0000256" key="7">
    <source>
        <dbReference type="ARBA" id="ARBA00050815"/>
    </source>
</evidence>
<dbReference type="GO" id="GO:0005829">
    <property type="term" value="C:cytosol"/>
    <property type="evidence" value="ECO:0007669"/>
    <property type="project" value="TreeGrafter"/>
</dbReference>
<comment type="pathway">
    <text evidence="9">Amino-sugar metabolism; N-acetylneuraminate degradation; D-fructose 6-phosphate from N-acetylneuraminate: step 2/5.</text>
</comment>
<comment type="caution">
    <text evidence="13">The sequence shown here is derived from an EMBL/GenBank/DDBJ whole genome shotgun (WGS) entry which is preliminary data.</text>
</comment>
<dbReference type="FunFam" id="3.20.20.70:FF:000035">
    <property type="entry name" value="Putative N-acetylmannosamine-6-phosphate 2-epimerase"/>
    <property type="match status" value="1"/>
</dbReference>
<evidence type="ECO:0000256" key="5">
    <source>
        <dbReference type="ARBA" id="ARBA00023235"/>
    </source>
</evidence>
<dbReference type="Pfam" id="PF00480">
    <property type="entry name" value="ROK"/>
    <property type="match status" value="1"/>
</dbReference>
<dbReference type="Proteomes" id="UP000238563">
    <property type="component" value="Unassembled WGS sequence"/>
</dbReference>
<dbReference type="SUPFAM" id="SSF51366">
    <property type="entry name" value="Ribulose-phoshate binding barrel"/>
    <property type="match status" value="1"/>
</dbReference>
<dbReference type="InterPro" id="IPR000600">
    <property type="entry name" value="ROK"/>
</dbReference>
<dbReference type="GO" id="GO:0006053">
    <property type="term" value="P:N-acetylmannosamine catabolic process"/>
    <property type="evidence" value="ECO:0007669"/>
    <property type="project" value="TreeGrafter"/>
</dbReference>
<keyword evidence="14" id="KW-1185">Reference proteome</keyword>
<evidence type="ECO:0000256" key="9">
    <source>
        <dbReference type="ARBA" id="ARBA00060606"/>
    </source>
</evidence>
<keyword evidence="4 13" id="KW-0418">Kinase</keyword>